<reference evidence="3 4" key="2">
    <citation type="submission" date="2018-08" db="EMBL/GenBank/DDBJ databases">
        <authorList>
            <person name="Laetsch R D."/>
            <person name="Stevens L."/>
            <person name="Kumar S."/>
            <person name="Blaxter L. M."/>
        </authorList>
    </citation>
    <scope>NUCLEOTIDE SEQUENCE [LARGE SCALE GENOMIC DNA]</scope>
</reference>
<dbReference type="InterPro" id="IPR026895">
    <property type="entry name" value="EMC1"/>
</dbReference>
<evidence type="ECO:0000259" key="2">
    <source>
        <dbReference type="Pfam" id="PF25293"/>
    </source>
</evidence>
<accession>A0A182EN05</accession>
<dbReference type="AlphaFoldDB" id="A0A182EN05"/>
<feature type="domain" description="EMC1 first beta-propeller" evidence="2">
    <location>
        <begin position="17"/>
        <end position="88"/>
    </location>
</feature>
<evidence type="ECO:0000313" key="5">
    <source>
        <dbReference type="WBParaSite" id="nOo.2.0.1.t09505-RA"/>
    </source>
</evidence>
<dbReference type="InterPro" id="IPR058545">
    <property type="entry name" value="Beta-prop_EMC1_1st"/>
</dbReference>
<dbReference type="EMBL" id="UYRW01004684">
    <property type="protein sequence ID" value="VDM92988.1"/>
    <property type="molecule type" value="Genomic_DNA"/>
</dbReference>
<evidence type="ECO:0000313" key="4">
    <source>
        <dbReference type="Proteomes" id="UP000271087"/>
    </source>
</evidence>
<dbReference type="STRING" id="42157.A0A182EN05"/>
<gene>
    <name evidence="3" type="ORF">NOO_LOCUS9505</name>
</gene>
<name>A0A182EN05_ONCOC</name>
<sequence length="99" mass="11282">MIIYSLWFATIFAAILAIHEDQIGKFDWHREYVGCVRELHMERLKGMKLPQIFVSTEANMIASLKASTGQIAWRQQLEPSSTLQLSFSSTSKCNPSYPS</sequence>
<organism evidence="5">
    <name type="scientific">Onchocerca ochengi</name>
    <name type="common">Filarial nematode worm</name>
    <dbReference type="NCBI Taxonomy" id="42157"/>
    <lineage>
        <taxon>Eukaryota</taxon>
        <taxon>Metazoa</taxon>
        <taxon>Ecdysozoa</taxon>
        <taxon>Nematoda</taxon>
        <taxon>Chromadorea</taxon>
        <taxon>Rhabditida</taxon>
        <taxon>Spirurina</taxon>
        <taxon>Spiruromorpha</taxon>
        <taxon>Filarioidea</taxon>
        <taxon>Onchocercidae</taxon>
        <taxon>Onchocerca</taxon>
    </lineage>
</organism>
<dbReference type="GO" id="GO:0072546">
    <property type="term" value="C:EMC complex"/>
    <property type="evidence" value="ECO:0007669"/>
    <property type="project" value="InterPro"/>
</dbReference>
<dbReference type="Pfam" id="PF25293">
    <property type="entry name" value="Beta-prop_EMC1_N"/>
    <property type="match status" value="1"/>
</dbReference>
<dbReference type="PANTHER" id="PTHR21573">
    <property type="entry name" value="ER MEMBRANE PROTEIN COMPLEX SUBUNIT 1"/>
    <property type="match status" value="1"/>
</dbReference>
<dbReference type="PANTHER" id="PTHR21573:SF0">
    <property type="entry name" value="ER MEMBRANE PROTEIN COMPLEX SUBUNIT 1"/>
    <property type="match status" value="1"/>
</dbReference>
<dbReference type="Proteomes" id="UP000271087">
    <property type="component" value="Unassembled WGS sequence"/>
</dbReference>
<proteinExistence type="predicted"/>
<feature type="chain" id="PRO_5043137651" evidence="1">
    <location>
        <begin position="18"/>
        <end position="99"/>
    </location>
</feature>
<reference evidence="5" key="1">
    <citation type="submission" date="2016-06" db="UniProtKB">
        <authorList>
            <consortium name="WormBaseParasite"/>
        </authorList>
    </citation>
    <scope>IDENTIFICATION</scope>
</reference>
<dbReference type="WBParaSite" id="nOo.2.0.1.t09505-RA">
    <property type="protein sequence ID" value="nOo.2.0.1.t09505-RA"/>
    <property type="gene ID" value="nOo.2.0.1.g09505"/>
</dbReference>
<dbReference type="GO" id="GO:0034975">
    <property type="term" value="P:protein folding in endoplasmic reticulum"/>
    <property type="evidence" value="ECO:0007669"/>
    <property type="project" value="TreeGrafter"/>
</dbReference>
<protein>
    <submittedName>
        <fullName evidence="5">Secreted protein</fullName>
    </submittedName>
</protein>
<dbReference type="OrthoDB" id="28092at2759"/>
<evidence type="ECO:0000313" key="3">
    <source>
        <dbReference type="EMBL" id="VDM92988.1"/>
    </source>
</evidence>
<keyword evidence="1" id="KW-0732">Signal</keyword>
<keyword evidence="4" id="KW-1185">Reference proteome</keyword>
<evidence type="ECO:0000256" key="1">
    <source>
        <dbReference type="SAM" id="SignalP"/>
    </source>
</evidence>
<feature type="signal peptide" evidence="1">
    <location>
        <begin position="1"/>
        <end position="17"/>
    </location>
</feature>